<proteinExistence type="predicted"/>
<dbReference type="PANTHER" id="PTHR31170">
    <property type="entry name" value="BNAC04G53230D PROTEIN"/>
    <property type="match status" value="1"/>
</dbReference>
<keyword evidence="2" id="KW-1185">Reference proteome</keyword>
<evidence type="ECO:0000313" key="2">
    <source>
        <dbReference type="Proteomes" id="UP000827721"/>
    </source>
</evidence>
<dbReference type="Proteomes" id="UP000827721">
    <property type="component" value="Unassembled WGS sequence"/>
</dbReference>
<dbReference type="PANTHER" id="PTHR31170:SF25">
    <property type="entry name" value="BNAA09G04570D PROTEIN"/>
    <property type="match status" value="1"/>
</dbReference>
<dbReference type="Pfam" id="PF03140">
    <property type="entry name" value="DUF247"/>
    <property type="match status" value="1"/>
</dbReference>
<dbReference type="InterPro" id="IPR004158">
    <property type="entry name" value="DUF247_pln"/>
</dbReference>
<reference evidence="1 2" key="1">
    <citation type="submission" date="2021-02" db="EMBL/GenBank/DDBJ databases">
        <title>Plant Genome Project.</title>
        <authorList>
            <person name="Zhang R.-G."/>
        </authorList>
    </citation>
    <scope>NUCLEOTIDE SEQUENCE [LARGE SCALE GENOMIC DNA]</scope>
    <source>
        <tissue evidence="1">Leaves</tissue>
    </source>
</reference>
<comment type="caution">
    <text evidence="1">The sequence shown here is derived from an EMBL/GenBank/DDBJ whole genome shotgun (WGS) entry which is preliminary data.</text>
</comment>
<sequence length="437" mass="50618">MSLHAANGQKEMDTIDDNVSIEIKSLETSLRGKFEALYPLSSDCCIYRIPKKIRQSNEGLFTLYLVSIGPLHHGREELQAMEEHKIRYLQQFLQRTQINLKDFLIFIKNKEERLRNCYAETIPLGSQDFVEMILLDSVFLIEFLLRYSFRNVVTSGDRIFVKPSLIKDIRHDIWSVENQIPFFILEDLIELARTRMIDECYEGVFMSKLISEFSSGLCELLSIDRSLIEINFSEAKHFPDLLKRCIEPPDHELDTRNESIYYPTPPTITELHQAGVKFRVGSHNTLLDIRFDKGTLEIPKLRIKNVWFYLLNVRIFEGLHCKTNYMNDYALLLSLLVSSPKDAELLIQNGIIENKESVAASTFCQQLGNNGRMKYKKFYYTGLARDLNAYCKSPWHKWKANLKQNYFNTPWASISVSAAVILLLLTLTQTVCSIIAL</sequence>
<protein>
    <submittedName>
        <fullName evidence="1">Uncharacterized protein</fullName>
    </submittedName>
</protein>
<evidence type="ECO:0000313" key="1">
    <source>
        <dbReference type="EMBL" id="KAH7560540.1"/>
    </source>
</evidence>
<gene>
    <name evidence="1" type="ORF">JRO89_XS10G0040300</name>
</gene>
<organism evidence="1 2">
    <name type="scientific">Xanthoceras sorbifolium</name>
    <dbReference type="NCBI Taxonomy" id="99658"/>
    <lineage>
        <taxon>Eukaryota</taxon>
        <taxon>Viridiplantae</taxon>
        <taxon>Streptophyta</taxon>
        <taxon>Embryophyta</taxon>
        <taxon>Tracheophyta</taxon>
        <taxon>Spermatophyta</taxon>
        <taxon>Magnoliopsida</taxon>
        <taxon>eudicotyledons</taxon>
        <taxon>Gunneridae</taxon>
        <taxon>Pentapetalae</taxon>
        <taxon>rosids</taxon>
        <taxon>malvids</taxon>
        <taxon>Sapindales</taxon>
        <taxon>Sapindaceae</taxon>
        <taxon>Xanthoceroideae</taxon>
        <taxon>Xanthoceras</taxon>
    </lineage>
</organism>
<name>A0ABQ8HHJ2_9ROSI</name>
<accession>A0ABQ8HHJ2</accession>
<dbReference type="EMBL" id="JAFEMO010000010">
    <property type="protein sequence ID" value="KAH7560540.1"/>
    <property type="molecule type" value="Genomic_DNA"/>
</dbReference>